<comment type="caution">
    <text evidence="1">The sequence shown here is derived from an EMBL/GenBank/DDBJ whole genome shotgun (WGS) entry which is preliminary data.</text>
</comment>
<accession>A0ACB8XV17</accession>
<keyword evidence="2" id="KW-1185">Reference proteome</keyword>
<organism evidence="1 2">
    <name type="scientific">Arctium lappa</name>
    <name type="common">Greater burdock</name>
    <name type="synonym">Lappa major</name>
    <dbReference type="NCBI Taxonomy" id="4217"/>
    <lineage>
        <taxon>Eukaryota</taxon>
        <taxon>Viridiplantae</taxon>
        <taxon>Streptophyta</taxon>
        <taxon>Embryophyta</taxon>
        <taxon>Tracheophyta</taxon>
        <taxon>Spermatophyta</taxon>
        <taxon>Magnoliopsida</taxon>
        <taxon>eudicotyledons</taxon>
        <taxon>Gunneridae</taxon>
        <taxon>Pentapetalae</taxon>
        <taxon>asterids</taxon>
        <taxon>campanulids</taxon>
        <taxon>Asterales</taxon>
        <taxon>Asteraceae</taxon>
        <taxon>Carduoideae</taxon>
        <taxon>Cardueae</taxon>
        <taxon>Arctiinae</taxon>
        <taxon>Arctium</taxon>
    </lineage>
</organism>
<evidence type="ECO:0000313" key="2">
    <source>
        <dbReference type="Proteomes" id="UP001055879"/>
    </source>
</evidence>
<sequence>MENTSEASTSNSEVVKLTSVVFELRATLNSNNNIIEALEKLVIGNSSVLSKDIANTKEEVLKANPAPSAPSVTSKDFSNFKGEMLKILEESIAKISIQVAAPSTTLQP</sequence>
<reference evidence="2" key="1">
    <citation type="journal article" date="2022" name="Mol. Ecol. Resour.">
        <title>The genomes of chicory, endive, great burdock and yacon provide insights into Asteraceae palaeo-polyploidization history and plant inulin production.</title>
        <authorList>
            <person name="Fan W."/>
            <person name="Wang S."/>
            <person name="Wang H."/>
            <person name="Wang A."/>
            <person name="Jiang F."/>
            <person name="Liu H."/>
            <person name="Zhao H."/>
            <person name="Xu D."/>
            <person name="Zhang Y."/>
        </authorList>
    </citation>
    <scope>NUCLEOTIDE SEQUENCE [LARGE SCALE GENOMIC DNA]</scope>
    <source>
        <strain evidence="2">cv. Niubang</strain>
    </source>
</reference>
<proteinExistence type="predicted"/>
<dbReference type="EMBL" id="CM042061">
    <property type="protein sequence ID" value="KAI3672843.1"/>
    <property type="molecule type" value="Genomic_DNA"/>
</dbReference>
<gene>
    <name evidence="1" type="ORF">L6452_38943</name>
</gene>
<reference evidence="1 2" key="2">
    <citation type="journal article" date="2022" name="Mol. Ecol. Resour.">
        <title>The genomes of chicory, endive, great burdock and yacon provide insights into Asteraceae paleo-polyploidization history and plant inulin production.</title>
        <authorList>
            <person name="Fan W."/>
            <person name="Wang S."/>
            <person name="Wang H."/>
            <person name="Wang A."/>
            <person name="Jiang F."/>
            <person name="Liu H."/>
            <person name="Zhao H."/>
            <person name="Xu D."/>
            <person name="Zhang Y."/>
        </authorList>
    </citation>
    <scope>NUCLEOTIDE SEQUENCE [LARGE SCALE GENOMIC DNA]</scope>
    <source>
        <strain evidence="2">cv. Niubang</strain>
    </source>
</reference>
<evidence type="ECO:0000313" key="1">
    <source>
        <dbReference type="EMBL" id="KAI3672843.1"/>
    </source>
</evidence>
<protein>
    <submittedName>
        <fullName evidence="1">Uncharacterized protein</fullName>
    </submittedName>
</protein>
<name>A0ACB8XV17_ARCLA</name>
<dbReference type="Proteomes" id="UP001055879">
    <property type="component" value="Linkage Group LG15"/>
</dbReference>